<evidence type="ECO:0000313" key="3">
    <source>
        <dbReference type="EMBL" id="QDZ76711.1"/>
    </source>
</evidence>
<dbReference type="EMBL" id="CP031778">
    <property type="protein sequence ID" value="QDZ76711.1"/>
    <property type="molecule type" value="Genomic_DNA"/>
</dbReference>
<gene>
    <name evidence="3" type="ORF">D0437_28180</name>
    <name evidence="2" type="ORF">NPM19_26095</name>
</gene>
<evidence type="ECO:0000313" key="4">
    <source>
        <dbReference type="Proteomes" id="UP000321735"/>
    </source>
</evidence>
<evidence type="ECO:0000256" key="1">
    <source>
        <dbReference type="SAM" id="Phobius"/>
    </source>
</evidence>
<dbReference type="EMBL" id="JANHEB010000059">
    <property type="protein sequence ID" value="MCQ6288109.1"/>
    <property type="molecule type" value="Genomic_DNA"/>
</dbReference>
<evidence type="ECO:0000313" key="2">
    <source>
        <dbReference type="EMBL" id="MCQ6288109.1"/>
    </source>
</evidence>
<accession>A0A9X7M1H6</accession>
<keyword evidence="1" id="KW-0472">Membrane</keyword>
<feature type="transmembrane region" description="Helical" evidence="1">
    <location>
        <begin position="33"/>
        <end position="50"/>
    </location>
</feature>
<keyword evidence="1" id="KW-1133">Transmembrane helix</keyword>
<organism evidence="3 4">
    <name type="scientific">Bacillus cereus</name>
    <dbReference type="NCBI Taxonomy" id="1396"/>
    <lineage>
        <taxon>Bacteria</taxon>
        <taxon>Bacillati</taxon>
        <taxon>Bacillota</taxon>
        <taxon>Bacilli</taxon>
        <taxon>Bacillales</taxon>
        <taxon>Bacillaceae</taxon>
        <taxon>Bacillus</taxon>
        <taxon>Bacillus cereus group</taxon>
    </lineage>
</organism>
<reference evidence="3 4" key="1">
    <citation type="journal article" date="2019" name="Ecotoxicol. Environ. Saf.">
        <title>Microbial characterization of heavy metal resistant bacterial strains isolated from an electroplating wastewater treatment plant.</title>
        <authorList>
            <person name="Cai X."/>
            <person name="Zheng X."/>
            <person name="Zhang D."/>
            <person name="Iqbal W."/>
            <person name="Liu C."/>
            <person name="Yang B."/>
            <person name="Zhao X."/>
            <person name="Lu X."/>
            <person name="Mao Y."/>
        </authorList>
    </citation>
    <scope>NUCLEOTIDE SEQUENCE [LARGE SCALE GENOMIC DNA]</scope>
    <source>
        <strain evidence="3 4">Co1-1</strain>
    </source>
</reference>
<reference evidence="2" key="2">
    <citation type="submission" date="2022-07" db="EMBL/GenBank/DDBJ databases">
        <title>Identification and characterization of Bacillus thuringiensis and other Bacillus cereus group isolates from spinach by whole genome sequencing.</title>
        <authorList>
            <person name="Zao X."/>
            <person name="Zervas A."/>
            <person name="Hendriks M."/>
            <person name="Rajkovic A."/>
            <person name="Van Overbeek L."/>
            <person name="Hendriksen N.B."/>
            <person name="Uyttendaele M."/>
        </authorList>
    </citation>
    <scope>NUCLEOTIDE SEQUENCE</scope>
    <source>
        <strain evidence="2">781001F-1</strain>
    </source>
</reference>
<keyword evidence="1" id="KW-0812">Transmembrane</keyword>
<feature type="transmembrane region" description="Helical" evidence="1">
    <location>
        <begin position="6"/>
        <end position="26"/>
    </location>
</feature>
<dbReference type="Proteomes" id="UP001204643">
    <property type="component" value="Unassembled WGS sequence"/>
</dbReference>
<dbReference type="Proteomes" id="UP000321735">
    <property type="component" value="Chromosome"/>
</dbReference>
<sequence>MLNIVGFAISLVIISTLLTVLMLTVLKKKWGHLFILISVLVIILLITFDMESLTETAEYIITPIQAGGSK</sequence>
<dbReference type="AlphaFoldDB" id="A0A9X7M1H6"/>
<proteinExistence type="predicted"/>
<dbReference type="RefSeq" id="WP_208742703.1">
    <property type="nucleotide sequence ID" value="NZ_CP031778.1"/>
</dbReference>
<name>A0A9X7M1H6_BACCE</name>
<protein>
    <submittedName>
        <fullName evidence="3">Uncharacterized protein</fullName>
    </submittedName>
</protein>